<evidence type="ECO:0000313" key="5">
    <source>
        <dbReference type="Proteomes" id="UP000032366"/>
    </source>
</evidence>
<organism evidence="4 6">
    <name type="scientific">Staphylococcus microti</name>
    <dbReference type="NCBI Taxonomy" id="569857"/>
    <lineage>
        <taxon>Bacteria</taxon>
        <taxon>Bacillati</taxon>
        <taxon>Bacillota</taxon>
        <taxon>Bacilli</taxon>
        <taxon>Bacillales</taxon>
        <taxon>Staphylococcaceae</taxon>
        <taxon>Staphylococcus</taxon>
    </lineage>
</organism>
<evidence type="ECO:0000256" key="1">
    <source>
        <dbReference type="ARBA" id="ARBA00007637"/>
    </source>
</evidence>
<name>A0A0D6XQF3_9STAP</name>
<evidence type="ECO:0000313" key="3">
    <source>
        <dbReference type="EMBL" id="KIX90431.1"/>
    </source>
</evidence>
<reference evidence="3 5" key="1">
    <citation type="submission" date="2015-01" db="EMBL/GenBank/DDBJ databases">
        <authorList>
            <person name="Guo J."/>
        </authorList>
    </citation>
    <scope>NUCLEOTIDE SEQUENCE [LARGE SCALE GENOMIC DNA]</scope>
    <source>
        <strain evidence="3 5">DSM 22147</strain>
    </source>
</reference>
<dbReference type="PANTHER" id="PTHR43000">
    <property type="entry name" value="DTDP-D-GLUCOSE 4,6-DEHYDRATASE-RELATED"/>
    <property type="match status" value="1"/>
</dbReference>
<evidence type="ECO:0000259" key="2">
    <source>
        <dbReference type="Pfam" id="PF01370"/>
    </source>
</evidence>
<dbReference type="Gene3D" id="3.40.50.720">
    <property type="entry name" value="NAD(P)-binding Rossmann-like Domain"/>
    <property type="match status" value="1"/>
</dbReference>
<proteinExistence type="inferred from homology"/>
<accession>A0A0D6XQF3</accession>
<comment type="similarity">
    <text evidence="1">Belongs to the NAD(P)-dependent epimerase/dehydratase family.</text>
</comment>
<dbReference type="OrthoDB" id="9801785at2"/>
<dbReference type="EMBL" id="JXWY01000043">
    <property type="protein sequence ID" value="KIX90431.1"/>
    <property type="molecule type" value="Genomic_DNA"/>
</dbReference>
<dbReference type="InterPro" id="IPR001509">
    <property type="entry name" value="Epimerase_deHydtase"/>
</dbReference>
<evidence type="ECO:0000313" key="6">
    <source>
        <dbReference type="Proteomes" id="UP000254100"/>
    </source>
</evidence>
<dbReference type="Gene3D" id="3.90.25.10">
    <property type="entry name" value="UDP-galactose 4-epimerase, domain 1"/>
    <property type="match status" value="1"/>
</dbReference>
<reference evidence="4 6" key="2">
    <citation type="submission" date="2018-06" db="EMBL/GenBank/DDBJ databases">
        <authorList>
            <consortium name="Pathogen Informatics"/>
            <person name="Doyle S."/>
        </authorList>
    </citation>
    <scope>NUCLEOTIDE SEQUENCE [LARGE SCALE GENOMIC DNA]</scope>
    <source>
        <strain evidence="4 6">NCTC13832</strain>
    </source>
</reference>
<dbReference type="AlphaFoldDB" id="A0A0D6XQF3"/>
<dbReference type="STRING" id="569857.TP70_07710"/>
<keyword evidence="4" id="KW-0413">Isomerase</keyword>
<gene>
    <name evidence="4" type="primary">galE</name>
    <name evidence="4" type="ORF">NCTC13832_02200</name>
    <name evidence="3" type="ORF">TP70_07710</name>
</gene>
<sequence length="307" mass="34721">MKLLITGGAGFIGSHIANYYDKNGHEVFVLDNLASGYRENIPFIDDDHFFNVDVCHVDKVESLIKAYQFDIVVHLAAVVSVVDTVNNPIRSNEVNIDATVNLLEVNRKHNSSLKKFIFASSAAVYGNDPQLPKTTDSMVQPESPYAVQKYAGEQYTKMYHHLYHLPTTALRFFNVYGPKQDPNSQYSGVISIMKRKFENDETFTFFGDGTQTRDFVYVKDLVNAISRVVESDETNGEVLNVGTGHQTSLKDIFHAFETSYHKTIEYQFDEARKGDVKHSVADITQLENIGYKPQYTINSGLEEYLNS</sequence>
<feature type="domain" description="NAD-dependent epimerase/dehydratase" evidence="2">
    <location>
        <begin position="4"/>
        <end position="242"/>
    </location>
</feature>
<evidence type="ECO:0000313" key="4">
    <source>
        <dbReference type="EMBL" id="SUM58450.1"/>
    </source>
</evidence>
<dbReference type="GO" id="GO:0003978">
    <property type="term" value="F:UDP-glucose 4-epimerase activity"/>
    <property type="evidence" value="ECO:0007669"/>
    <property type="project" value="UniProtKB-EC"/>
</dbReference>
<dbReference type="InterPro" id="IPR036291">
    <property type="entry name" value="NAD(P)-bd_dom_sf"/>
</dbReference>
<dbReference type="Pfam" id="PF01370">
    <property type="entry name" value="Epimerase"/>
    <property type="match status" value="1"/>
</dbReference>
<protein>
    <submittedName>
        <fullName evidence="4">NAD dependent epimerase/dehydratase family protein</fullName>
        <ecNumber evidence="4">5.1.3.2</ecNumber>
    </submittedName>
    <submittedName>
        <fullName evidence="3">NAD-dependent dehydratase</fullName>
    </submittedName>
</protein>
<dbReference type="SUPFAM" id="SSF51735">
    <property type="entry name" value="NAD(P)-binding Rossmann-fold domains"/>
    <property type="match status" value="1"/>
</dbReference>
<keyword evidence="5" id="KW-1185">Reference proteome</keyword>
<dbReference type="Proteomes" id="UP000254100">
    <property type="component" value="Unassembled WGS sequence"/>
</dbReference>
<dbReference type="EC" id="5.1.3.2" evidence="4"/>
<dbReference type="RefSeq" id="WP_044360760.1">
    <property type="nucleotide sequence ID" value="NZ_JXWY01000043.1"/>
</dbReference>
<dbReference type="Proteomes" id="UP000032366">
    <property type="component" value="Unassembled WGS sequence"/>
</dbReference>
<dbReference type="EMBL" id="UHDT01000001">
    <property type="protein sequence ID" value="SUM58450.1"/>
    <property type="molecule type" value="Genomic_DNA"/>
</dbReference>